<evidence type="ECO:0000313" key="4">
    <source>
        <dbReference type="Proteomes" id="UP000034913"/>
    </source>
</evidence>
<feature type="repeat" description="TPR" evidence="1">
    <location>
        <begin position="64"/>
        <end position="97"/>
    </location>
</feature>
<keyword evidence="1" id="KW-0802">TPR repeat</keyword>
<keyword evidence="2" id="KW-1133">Transmembrane helix</keyword>
<reference evidence="3 4" key="1">
    <citation type="journal article" date="2015" name="Nature">
        <title>rRNA introns, odd ribosomes, and small enigmatic genomes across a large radiation of phyla.</title>
        <authorList>
            <person name="Brown C.T."/>
            <person name="Hug L.A."/>
            <person name="Thomas B.C."/>
            <person name="Sharon I."/>
            <person name="Castelle C.J."/>
            <person name="Singh A."/>
            <person name="Wilkins M.J."/>
            <person name="Williams K.H."/>
            <person name="Banfield J.F."/>
        </authorList>
    </citation>
    <scope>NUCLEOTIDE SEQUENCE [LARGE SCALE GENOMIC DNA]</scope>
</reference>
<dbReference type="PROSITE" id="PS50005">
    <property type="entry name" value="TPR"/>
    <property type="match status" value="2"/>
</dbReference>
<dbReference type="InterPro" id="IPR019734">
    <property type="entry name" value="TPR_rpt"/>
</dbReference>
<gene>
    <name evidence="3" type="ORF">VF00_C0001G0046</name>
</gene>
<dbReference type="InterPro" id="IPR011990">
    <property type="entry name" value="TPR-like_helical_dom_sf"/>
</dbReference>
<protein>
    <submittedName>
        <fullName evidence="3">Tetratricopeptide TPR_1 repeat-containing protein</fullName>
    </submittedName>
</protein>
<dbReference type="PANTHER" id="PTHR12558:SF13">
    <property type="entry name" value="CELL DIVISION CYCLE PROTEIN 27 HOMOLOG"/>
    <property type="match status" value="1"/>
</dbReference>
<proteinExistence type="predicted"/>
<keyword evidence="2" id="KW-0812">Transmembrane</keyword>
<organism evidence="3 4">
    <name type="scientific">candidate division Kazan bacterium GW2011_GWB1_52_7</name>
    <dbReference type="NCBI Taxonomy" id="1620414"/>
    <lineage>
        <taxon>Bacteria</taxon>
        <taxon>Bacteria division Kazan-3B-28</taxon>
    </lineage>
</organism>
<dbReference type="Gene3D" id="1.25.40.10">
    <property type="entry name" value="Tetratricopeptide repeat domain"/>
    <property type="match status" value="1"/>
</dbReference>
<dbReference type="AlphaFoldDB" id="A0A0G1X809"/>
<keyword evidence="2" id="KW-0472">Membrane</keyword>
<dbReference type="SUPFAM" id="SSF48452">
    <property type="entry name" value="TPR-like"/>
    <property type="match status" value="1"/>
</dbReference>
<feature type="repeat" description="TPR" evidence="1">
    <location>
        <begin position="98"/>
        <end position="131"/>
    </location>
</feature>
<dbReference type="EMBL" id="LCRB01000001">
    <property type="protein sequence ID" value="KKW27111.1"/>
    <property type="molecule type" value="Genomic_DNA"/>
</dbReference>
<dbReference type="Pfam" id="PF00515">
    <property type="entry name" value="TPR_1"/>
    <property type="match status" value="1"/>
</dbReference>
<sequence>MPFPYHLKTFWRKFAPLILALVLLAGVGTWYRFWGPGEFSARSLKAYNTVLAALIELRRNPDNFEAMMQAGVGYYNLSQLNKAEQYYLKAAQTRPAAALPWNNLGNTYRELLRLEDAEGAYQKAITIQPDNPTSYLNLANLYNRWPTDERGDRHPKIIQVLLVALKATNRDISILRAMVDYYDAASDTRTADRYRQEIELHQQEDVNPPDKA</sequence>
<comment type="caution">
    <text evidence="3">The sequence shown here is derived from an EMBL/GenBank/DDBJ whole genome shotgun (WGS) entry which is preliminary data.</text>
</comment>
<feature type="transmembrane region" description="Helical" evidence="2">
    <location>
        <begin position="14"/>
        <end position="34"/>
    </location>
</feature>
<accession>A0A0G1X809</accession>
<dbReference type="SMART" id="SM00028">
    <property type="entry name" value="TPR"/>
    <property type="match status" value="2"/>
</dbReference>
<dbReference type="PANTHER" id="PTHR12558">
    <property type="entry name" value="CELL DIVISION CYCLE 16,23,27"/>
    <property type="match status" value="1"/>
</dbReference>
<dbReference type="Proteomes" id="UP000034913">
    <property type="component" value="Unassembled WGS sequence"/>
</dbReference>
<evidence type="ECO:0000256" key="1">
    <source>
        <dbReference type="PROSITE-ProRule" id="PRU00339"/>
    </source>
</evidence>
<evidence type="ECO:0000313" key="3">
    <source>
        <dbReference type="EMBL" id="KKW27111.1"/>
    </source>
</evidence>
<evidence type="ECO:0000256" key="2">
    <source>
        <dbReference type="SAM" id="Phobius"/>
    </source>
</evidence>
<name>A0A0G1X809_UNCK3</name>